<dbReference type="PANTHER" id="PTHR47831">
    <property type="entry name" value="GENERAL TRANSCRIPTION FACTOR II-I REPEAT DOMAIN-CONTAINING PROTEIN 2"/>
    <property type="match status" value="1"/>
</dbReference>
<evidence type="ECO:0000259" key="1">
    <source>
        <dbReference type="Pfam" id="PF18658"/>
    </source>
</evidence>
<dbReference type="InterPro" id="IPR042224">
    <property type="entry name" value="GTF2IRD2"/>
</dbReference>
<accession>A0ABD0Z6K0</accession>
<dbReference type="AlphaFoldDB" id="A0ABD0Z6K0"/>
<keyword evidence="3" id="KW-1185">Reference proteome</keyword>
<name>A0ABD0Z6K0_9HEMI</name>
<protein>
    <recommendedName>
        <fullName evidence="1">SPIN-DOC-like zinc-finger domain-containing protein</fullName>
    </recommendedName>
</protein>
<evidence type="ECO:0000313" key="3">
    <source>
        <dbReference type="Proteomes" id="UP001558652"/>
    </source>
</evidence>
<dbReference type="InterPro" id="IPR040647">
    <property type="entry name" value="SPIN-DOC_Znf-C2H2"/>
</dbReference>
<organism evidence="2 3">
    <name type="scientific">Ranatra chinensis</name>
    <dbReference type="NCBI Taxonomy" id="642074"/>
    <lineage>
        <taxon>Eukaryota</taxon>
        <taxon>Metazoa</taxon>
        <taxon>Ecdysozoa</taxon>
        <taxon>Arthropoda</taxon>
        <taxon>Hexapoda</taxon>
        <taxon>Insecta</taxon>
        <taxon>Pterygota</taxon>
        <taxon>Neoptera</taxon>
        <taxon>Paraneoptera</taxon>
        <taxon>Hemiptera</taxon>
        <taxon>Heteroptera</taxon>
        <taxon>Panheteroptera</taxon>
        <taxon>Nepomorpha</taxon>
        <taxon>Nepidae</taxon>
        <taxon>Ranatrinae</taxon>
        <taxon>Ranatra</taxon>
    </lineage>
</organism>
<reference evidence="2 3" key="1">
    <citation type="submission" date="2024-07" db="EMBL/GenBank/DDBJ databases">
        <title>Chromosome-level genome assembly of the water stick insect Ranatra chinensis (Heteroptera: Nepidae).</title>
        <authorList>
            <person name="Liu X."/>
        </authorList>
    </citation>
    <scope>NUCLEOTIDE SEQUENCE [LARGE SCALE GENOMIC DNA]</scope>
    <source>
        <strain evidence="2">Cailab_2021Rc</strain>
        <tissue evidence="2">Muscle</tissue>
    </source>
</reference>
<feature type="domain" description="SPIN-DOC-like zinc-finger" evidence="1">
    <location>
        <begin position="19"/>
        <end position="77"/>
    </location>
</feature>
<evidence type="ECO:0000313" key="2">
    <source>
        <dbReference type="EMBL" id="KAL1139372.1"/>
    </source>
</evidence>
<gene>
    <name evidence="2" type="ORF">AAG570_006356</name>
</gene>
<dbReference type="EMBL" id="JBFDAA010000002">
    <property type="protein sequence ID" value="KAL1139372.1"/>
    <property type="molecule type" value="Genomic_DNA"/>
</dbReference>
<sequence>MSGFAGKRKIDYEGRVFKEQWSENFFFVESDRRALCLICNETIAVLKEYNIRRHYMSKHNAQYSKFTGEQRIRKLESLKQNMVSLFLECNTESGPFPVHRPAAVVRPPVVLRTSEQGCQCDGVQHHEADPFLSHLSGSISFGTSAPPQAVVLFSIRTAPGMDDLDVLDVNSGLRSDSIHWTLPLGQPSLRPEALSTAFHLMHETVSAPRTNSIGLEERFDVEMCSNVVSALGSISAAGLLIERSKKVLHGEGLNVGMGATPGGHMPISADGCARCPKARQGGAKGDDGTVSRSVWRARMRLRALARQSVLPSCSPPVASPPPASLRRLSGHLPRFLRWRYLRRVISVSVACERSEVAPGKVPLADCYLQRLTCWDVLLLGCSGRLLSIMSEECIDVTKDPNYAKMKEEFYSVIAQTRAQTAWNSVSMSEERYASVVQEVIGVKTGTIPKRPRHYSMLKNYDVVFNNGAHRLVSPGKNVLFVNDGELFDILYSTHVRLGHRGRDKMAVELQKKYKNITRHDIQMAIETCDLCSHRRATKRDKFELRAADGATWHAPHTANLQGESILHFRRLIYTDWIAMNLFDYIIYTCYLEDEVDDDGTRVLGCEGCKEGQLLSGGIVRVFRSGAAVLQPPVPCAQPPHSPRTAPAQPPLYLVSSLRVFLGQCPGSAMNSVQSLMSRSFHNASYEDKLRIKLLGRPTPDLSLEQVAKAKDRQFTRRFNPKVYKKKEWLCGCELRNALFCFPCLLFGGDFSWTKAGIRDLNHLAERIKKHDSSPFHVENVFNLAVLGTYGKCEYLSHWTDKALVLRGRLSPRWRHPSALVPPIHTRNVIVRVDRAREDAALIIPLPSV</sequence>
<proteinExistence type="predicted"/>
<dbReference type="Pfam" id="PF18658">
    <property type="entry name" value="zf-C2H2_12"/>
    <property type="match status" value="1"/>
</dbReference>
<dbReference type="PANTHER" id="PTHR47831:SF1">
    <property type="entry name" value="GENERAL TRANSCRIPTION FACTOR II-I REPEAT DOMAIN-CONTAINING PROTEIN 2A-RELATED"/>
    <property type="match status" value="1"/>
</dbReference>
<dbReference type="Proteomes" id="UP001558652">
    <property type="component" value="Unassembled WGS sequence"/>
</dbReference>
<comment type="caution">
    <text evidence="2">The sequence shown here is derived from an EMBL/GenBank/DDBJ whole genome shotgun (WGS) entry which is preliminary data.</text>
</comment>